<dbReference type="PANTHER" id="PTHR24075:SF0">
    <property type="entry name" value="TRANSLOCATION PROTEIN SEC63 HOMOLOG"/>
    <property type="match status" value="1"/>
</dbReference>
<keyword evidence="13" id="KW-1185">Reference proteome</keyword>
<dbReference type="Gene3D" id="1.10.3380.10">
    <property type="entry name" value="Sec63 N-terminal domain-like domain"/>
    <property type="match status" value="1"/>
</dbReference>
<proteinExistence type="predicted"/>
<feature type="transmembrane region" description="Helical" evidence="10">
    <location>
        <begin position="186"/>
        <end position="208"/>
    </location>
</feature>
<name>A0A9W8B9K1_9FUNG</name>
<sequence length="639" mass="72670">MKYTFDESGVGFNYYLLSFLVLTVVPTTLSQLFARVSRNNAPKTKKHYTLKQRLDQKPLVTKKLLFIVVGWAAIAYLVNQVLNTPVEPSTAWDPFDILGVSTGATPGEIKKQYRRLSLQWHPDKVDPEVQEEAGDKYIQITKAYKVLTNDDAREMYEKYGHPDGRQTYEMIIALPHWLVESHTSPFVLAVYGLLFGLLMPMFVGRWWYRSMRLTKDGIYNKTMGLFFKELKEGATVPDILELLTASTEYTLNPGYQPEDDKTIAKLAERVKEEVERVSGEAFLRSEKYPSDVAYKVKVLLYAHLYRVDVGEDRLREQQQIVVIKALHLMVGIQHIFEAYSWLQPTFYAIEIAQMLVQAVPQYDSPLLQLPHINRDVVEEVSFRKPMAASIFKLLDLEKSERRRLLHCLPADQYDEAVSVMNMVPRIFLQNPTFKVIGDSIITPRAIITFTVDITLNGVNAPITPVTPKAPKMLVDADRMDLNDVELSDSKDDGVDRLMANPQALLAKVPEVYAPYYSLNKHSFWWLILGDPKSNRFTLSPIRITDLSSSKAIKVQFQAPNSPGTYALTMFLKSDSYVGCDLRQKLEFVVHDASELPYESEPEDDISEPEADSLAGQMAQMRNQQAGGGNQPDEDTSDDE</sequence>
<evidence type="ECO:0000256" key="8">
    <source>
        <dbReference type="ARBA" id="ARBA00023186"/>
    </source>
</evidence>
<dbReference type="EMBL" id="JANBQB010000122">
    <property type="protein sequence ID" value="KAJ1981529.1"/>
    <property type="molecule type" value="Genomic_DNA"/>
</dbReference>
<feature type="transmembrane region" description="Helical" evidence="10">
    <location>
        <begin position="64"/>
        <end position="82"/>
    </location>
</feature>
<accession>A0A9W8B9K1</accession>
<dbReference type="PROSITE" id="PS50076">
    <property type="entry name" value="DNAJ_2"/>
    <property type="match status" value="1"/>
</dbReference>
<dbReference type="SUPFAM" id="SSF158702">
    <property type="entry name" value="Sec63 N-terminal domain-like"/>
    <property type="match status" value="1"/>
</dbReference>
<gene>
    <name evidence="12" type="primary">SEC63</name>
    <name evidence="12" type="ORF">H4R34_002040</name>
</gene>
<keyword evidence="7 10" id="KW-0472">Membrane</keyword>
<dbReference type="CDD" id="cd06257">
    <property type="entry name" value="DnaJ"/>
    <property type="match status" value="1"/>
</dbReference>
<dbReference type="Proteomes" id="UP001151582">
    <property type="component" value="Unassembled WGS sequence"/>
</dbReference>
<dbReference type="Gene3D" id="2.60.40.150">
    <property type="entry name" value="C2 domain"/>
    <property type="match status" value="1"/>
</dbReference>
<dbReference type="GO" id="GO:0031207">
    <property type="term" value="C:Sec62/Sec63 complex"/>
    <property type="evidence" value="ECO:0007669"/>
    <property type="project" value="TreeGrafter"/>
</dbReference>
<dbReference type="SMART" id="SM00271">
    <property type="entry name" value="DnaJ"/>
    <property type="match status" value="1"/>
</dbReference>
<keyword evidence="2" id="KW-0813">Transport</keyword>
<evidence type="ECO:0000259" key="11">
    <source>
        <dbReference type="PROSITE" id="PS50076"/>
    </source>
</evidence>
<keyword evidence="3 10" id="KW-0812">Transmembrane</keyword>
<dbReference type="InterPro" id="IPR014756">
    <property type="entry name" value="Ig_E-set"/>
</dbReference>
<keyword evidence="4" id="KW-0256">Endoplasmic reticulum</keyword>
<feature type="region of interest" description="Disordered" evidence="9">
    <location>
        <begin position="595"/>
        <end position="639"/>
    </location>
</feature>
<evidence type="ECO:0000256" key="6">
    <source>
        <dbReference type="ARBA" id="ARBA00022989"/>
    </source>
</evidence>
<dbReference type="Gene3D" id="1.10.150.20">
    <property type="entry name" value="5' to 3' exonuclease, C-terminal subdomain"/>
    <property type="match status" value="1"/>
</dbReference>
<evidence type="ECO:0000256" key="1">
    <source>
        <dbReference type="ARBA" id="ARBA00004477"/>
    </source>
</evidence>
<dbReference type="AlphaFoldDB" id="A0A9W8B9K1"/>
<dbReference type="InterPro" id="IPR036869">
    <property type="entry name" value="J_dom_sf"/>
</dbReference>
<dbReference type="SMART" id="SM00973">
    <property type="entry name" value="Sec63"/>
    <property type="match status" value="1"/>
</dbReference>
<dbReference type="SUPFAM" id="SSF46565">
    <property type="entry name" value="Chaperone J-domain"/>
    <property type="match status" value="1"/>
</dbReference>
<dbReference type="GO" id="GO:0003723">
    <property type="term" value="F:RNA binding"/>
    <property type="evidence" value="ECO:0007669"/>
    <property type="project" value="TreeGrafter"/>
</dbReference>
<feature type="transmembrane region" description="Helical" evidence="10">
    <location>
        <begin position="12"/>
        <end position="34"/>
    </location>
</feature>
<dbReference type="GO" id="GO:0006614">
    <property type="term" value="P:SRP-dependent cotranslational protein targeting to membrane"/>
    <property type="evidence" value="ECO:0007669"/>
    <property type="project" value="TreeGrafter"/>
</dbReference>
<protein>
    <submittedName>
        <fullName evidence="12">Secretory subunit</fullName>
    </submittedName>
</protein>
<keyword evidence="8" id="KW-0143">Chaperone</keyword>
<dbReference type="PRINTS" id="PR00625">
    <property type="entry name" value="JDOMAIN"/>
</dbReference>
<comment type="subcellular location">
    <subcellularLocation>
        <location evidence="1">Endoplasmic reticulum membrane</location>
        <topology evidence="1">Multi-pass membrane protein</topology>
    </subcellularLocation>
</comment>
<evidence type="ECO:0000256" key="10">
    <source>
        <dbReference type="SAM" id="Phobius"/>
    </source>
</evidence>
<evidence type="ECO:0000256" key="7">
    <source>
        <dbReference type="ARBA" id="ARBA00023136"/>
    </source>
</evidence>
<dbReference type="SUPFAM" id="SSF81296">
    <property type="entry name" value="E set domains"/>
    <property type="match status" value="1"/>
</dbReference>
<evidence type="ECO:0000313" key="13">
    <source>
        <dbReference type="Proteomes" id="UP001151582"/>
    </source>
</evidence>
<dbReference type="Gene3D" id="1.10.287.110">
    <property type="entry name" value="DnaJ domain"/>
    <property type="match status" value="1"/>
</dbReference>
<evidence type="ECO:0000256" key="5">
    <source>
        <dbReference type="ARBA" id="ARBA00022927"/>
    </source>
</evidence>
<dbReference type="OrthoDB" id="1734229at2759"/>
<dbReference type="GO" id="GO:0006620">
    <property type="term" value="P:post-translational protein targeting to endoplasmic reticulum membrane"/>
    <property type="evidence" value="ECO:0007669"/>
    <property type="project" value="TreeGrafter"/>
</dbReference>
<reference evidence="12" key="1">
    <citation type="submission" date="2022-07" db="EMBL/GenBank/DDBJ databases">
        <title>Phylogenomic reconstructions and comparative analyses of Kickxellomycotina fungi.</title>
        <authorList>
            <person name="Reynolds N.K."/>
            <person name="Stajich J.E."/>
            <person name="Barry K."/>
            <person name="Grigoriev I.V."/>
            <person name="Crous P."/>
            <person name="Smith M.E."/>
        </authorList>
    </citation>
    <scope>NUCLEOTIDE SEQUENCE</scope>
    <source>
        <strain evidence="12">RSA 567</strain>
    </source>
</reference>
<dbReference type="Pfam" id="PF00226">
    <property type="entry name" value="DnaJ"/>
    <property type="match status" value="1"/>
</dbReference>
<dbReference type="InterPro" id="IPR004179">
    <property type="entry name" value="Sec63-dom"/>
</dbReference>
<comment type="caution">
    <text evidence="12">The sequence shown here is derived from an EMBL/GenBank/DDBJ whole genome shotgun (WGS) entry which is preliminary data.</text>
</comment>
<evidence type="ECO:0000256" key="3">
    <source>
        <dbReference type="ARBA" id="ARBA00022692"/>
    </source>
</evidence>
<organism evidence="12 13">
    <name type="scientific">Dimargaris verticillata</name>
    <dbReference type="NCBI Taxonomy" id="2761393"/>
    <lineage>
        <taxon>Eukaryota</taxon>
        <taxon>Fungi</taxon>
        <taxon>Fungi incertae sedis</taxon>
        <taxon>Zoopagomycota</taxon>
        <taxon>Kickxellomycotina</taxon>
        <taxon>Dimargaritomycetes</taxon>
        <taxon>Dimargaritales</taxon>
        <taxon>Dimargaritaceae</taxon>
        <taxon>Dimargaris</taxon>
    </lineage>
</organism>
<evidence type="ECO:0000256" key="2">
    <source>
        <dbReference type="ARBA" id="ARBA00022448"/>
    </source>
</evidence>
<evidence type="ECO:0000256" key="4">
    <source>
        <dbReference type="ARBA" id="ARBA00022824"/>
    </source>
</evidence>
<feature type="domain" description="J" evidence="11">
    <location>
        <begin position="93"/>
        <end position="160"/>
    </location>
</feature>
<keyword evidence="5" id="KW-0653">Protein transport</keyword>
<evidence type="ECO:0000313" key="12">
    <source>
        <dbReference type="EMBL" id="KAJ1981529.1"/>
    </source>
</evidence>
<dbReference type="GO" id="GO:0008320">
    <property type="term" value="F:protein transmembrane transporter activity"/>
    <property type="evidence" value="ECO:0007669"/>
    <property type="project" value="TreeGrafter"/>
</dbReference>
<feature type="compositionally biased region" description="Acidic residues" evidence="9">
    <location>
        <begin position="597"/>
        <end position="610"/>
    </location>
</feature>
<dbReference type="InterPro" id="IPR035892">
    <property type="entry name" value="C2_domain_sf"/>
</dbReference>
<evidence type="ECO:0000256" key="9">
    <source>
        <dbReference type="SAM" id="MobiDB-lite"/>
    </source>
</evidence>
<keyword evidence="6 10" id="KW-1133">Transmembrane helix</keyword>
<dbReference type="InterPro" id="IPR001623">
    <property type="entry name" value="DnaJ_domain"/>
</dbReference>
<dbReference type="PANTHER" id="PTHR24075">
    <property type="entry name" value="SEC63 DOMAIN-CONTAINING"/>
    <property type="match status" value="1"/>
</dbReference>
<dbReference type="Pfam" id="PF02889">
    <property type="entry name" value="Sec63"/>
    <property type="match status" value="1"/>
</dbReference>